<sequence length="494" mass="47183">MVQFTDALVFALLSATARAAPLLLNKRIAQTTIDSVTPWEDACSSAGGGQQCNPIAVTAASTLLAAAGNCDQQDSADAMISLAKTLNNDANMISLAQIFAQQPRNSPNSLAVPYCDTAPQNSELNGFFQCQFQGSDQTSFVGGLSVGEAGTIPLGLSAAVSPAGSCPANPNGPVADGQQLNAITQNPGTPSSSGSTASGSTSVSSGSTASSAAPATASSSASTSDNSGAGAAAGDSASSASSSTSTAGTTTSSTTSSTSGFALSNGQAAQAQNAQFASLTAGSSCTDGQNACVNGAFAQCVGGKFETTQCGSGETCAALPLVNSAGTSITCTTTADAEARIAATGATGGLTGDGSTASDSSASSDTSASAAVSSSTAAASSTSATASDNQAATSSSSTSSFALSNGQAAQKLNAQFATLSASSTCTDGENACVNGAFAQCVSGKFETTACAGGTTCAALPLVNSAGTSITCATTADAEARIAATGATGGLTGSA</sequence>
<feature type="compositionally biased region" description="Polar residues" evidence="1">
    <location>
        <begin position="178"/>
        <end position="187"/>
    </location>
</feature>
<protein>
    <recommendedName>
        <fullName evidence="5">Carbohydrate-binding module family 19 domain-containing protein</fullName>
    </recommendedName>
</protein>
<keyword evidence="2" id="KW-0732">Signal</keyword>
<evidence type="ECO:0000256" key="2">
    <source>
        <dbReference type="SAM" id="SignalP"/>
    </source>
</evidence>
<name>A0AA38J7F4_9AGAR</name>
<proteinExistence type="predicted"/>
<feature type="compositionally biased region" description="Low complexity" evidence="1">
    <location>
        <begin position="188"/>
        <end position="260"/>
    </location>
</feature>
<evidence type="ECO:0000313" key="3">
    <source>
        <dbReference type="EMBL" id="KAJ3730029.1"/>
    </source>
</evidence>
<reference evidence="3" key="1">
    <citation type="submission" date="2022-08" db="EMBL/GenBank/DDBJ databases">
        <authorList>
            <consortium name="DOE Joint Genome Institute"/>
            <person name="Min B."/>
            <person name="Sierra-Patev S."/>
            <person name="Naranjo-Ortiz M."/>
            <person name="Looney B."/>
            <person name="Konkel Z."/>
            <person name="Slot J.C."/>
            <person name="Sakamoto Y."/>
            <person name="Steenwyk J.L."/>
            <person name="Rokas A."/>
            <person name="Carro J."/>
            <person name="Camarero S."/>
            <person name="Ferreira P."/>
            <person name="Molpeceres G."/>
            <person name="Ruiz-duenas F.J."/>
            <person name="Serrano A."/>
            <person name="Henrissat B."/>
            <person name="Drula E."/>
            <person name="Hughes K.W."/>
            <person name="Mata J.L."/>
            <person name="Ishikawa N.K."/>
            <person name="Vargas-Isla R."/>
            <person name="Ushijima S."/>
            <person name="Smith C.A."/>
            <person name="Ahrendt S."/>
            <person name="Andreopoulos W."/>
            <person name="He G."/>
            <person name="LaButti K."/>
            <person name="Lipzen A."/>
            <person name="Ng V."/>
            <person name="Riley R."/>
            <person name="Sandor L."/>
            <person name="Barry K."/>
            <person name="Martinez A.T."/>
            <person name="Xiao Y."/>
            <person name="Gibbons J.G."/>
            <person name="Terashima K."/>
            <person name="Hibbett D.S."/>
            <person name="Grigoriev I.V."/>
        </authorList>
    </citation>
    <scope>NUCLEOTIDE SEQUENCE</scope>
    <source>
        <strain evidence="3">ET3784</strain>
    </source>
</reference>
<evidence type="ECO:0000256" key="1">
    <source>
        <dbReference type="SAM" id="MobiDB-lite"/>
    </source>
</evidence>
<evidence type="ECO:0000313" key="4">
    <source>
        <dbReference type="Proteomes" id="UP001176059"/>
    </source>
</evidence>
<evidence type="ECO:0008006" key="5">
    <source>
        <dbReference type="Google" id="ProtNLM"/>
    </source>
</evidence>
<gene>
    <name evidence="3" type="ORF">DFJ43DRAFT_1083370</name>
</gene>
<dbReference type="EMBL" id="JANVFO010000036">
    <property type="protein sequence ID" value="KAJ3730029.1"/>
    <property type="molecule type" value="Genomic_DNA"/>
</dbReference>
<feature type="chain" id="PRO_5041460159" description="Carbohydrate-binding module family 19 domain-containing protein" evidence="2">
    <location>
        <begin position="20"/>
        <end position="494"/>
    </location>
</feature>
<dbReference type="AlphaFoldDB" id="A0AA38J7F4"/>
<comment type="caution">
    <text evidence="3">The sequence shown here is derived from an EMBL/GenBank/DDBJ whole genome shotgun (WGS) entry which is preliminary data.</text>
</comment>
<keyword evidence="4" id="KW-1185">Reference proteome</keyword>
<feature type="region of interest" description="Disordered" evidence="1">
    <location>
        <begin position="163"/>
        <end position="260"/>
    </location>
</feature>
<feature type="signal peptide" evidence="2">
    <location>
        <begin position="1"/>
        <end position="19"/>
    </location>
</feature>
<reference evidence="3" key="2">
    <citation type="journal article" date="2023" name="Proc. Natl. Acad. Sci. U.S.A.">
        <title>A global phylogenomic analysis of the shiitake genus Lentinula.</title>
        <authorList>
            <person name="Sierra-Patev S."/>
            <person name="Min B."/>
            <person name="Naranjo-Ortiz M."/>
            <person name="Looney B."/>
            <person name="Konkel Z."/>
            <person name="Slot J.C."/>
            <person name="Sakamoto Y."/>
            <person name="Steenwyk J.L."/>
            <person name="Rokas A."/>
            <person name="Carro J."/>
            <person name="Camarero S."/>
            <person name="Ferreira P."/>
            <person name="Molpeceres G."/>
            <person name="Ruiz-Duenas F.J."/>
            <person name="Serrano A."/>
            <person name="Henrissat B."/>
            <person name="Drula E."/>
            <person name="Hughes K.W."/>
            <person name="Mata J.L."/>
            <person name="Ishikawa N.K."/>
            <person name="Vargas-Isla R."/>
            <person name="Ushijima S."/>
            <person name="Smith C.A."/>
            <person name="Donoghue J."/>
            <person name="Ahrendt S."/>
            <person name="Andreopoulos W."/>
            <person name="He G."/>
            <person name="LaButti K."/>
            <person name="Lipzen A."/>
            <person name="Ng V."/>
            <person name="Riley R."/>
            <person name="Sandor L."/>
            <person name="Barry K."/>
            <person name="Martinez A.T."/>
            <person name="Xiao Y."/>
            <person name="Gibbons J.G."/>
            <person name="Terashima K."/>
            <person name="Grigoriev I.V."/>
            <person name="Hibbett D."/>
        </authorList>
    </citation>
    <scope>NUCLEOTIDE SEQUENCE</scope>
    <source>
        <strain evidence="3">ET3784</strain>
    </source>
</reference>
<organism evidence="3 4">
    <name type="scientific">Lentinula guzmanii</name>
    <dbReference type="NCBI Taxonomy" id="2804957"/>
    <lineage>
        <taxon>Eukaryota</taxon>
        <taxon>Fungi</taxon>
        <taxon>Dikarya</taxon>
        <taxon>Basidiomycota</taxon>
        <taxon>Agaricomycotina</taxon>
        <taxon>Agaricomycetes</taxon>
        <taxon>Agaricomycetidae</taxon>
        <taxon>Agaricales</taxon>
        <taxon>Marasmiineae</taxon>
        <taxon>Omphalotaceae</taxon>
        <taxon>Lentinula</taxon>
    </lineage>
</organism>
<accession>A0AA38J7F4</accession>
<dbReference type="Proteomes" id="UP001176059">
    <property type="component" value="Unassembled WGS sequence"/>
</dbReference>